<feature type="compositionally biased region" description="Polar residues" evidence="2">
    <location>
        <begin position="1"/>
        <end position="10"/>
    </location>
</feature>
<feature type="coiled-coil region" evidence="1">
    <location>
        <begin position="26"/>
        <end position="99"/>
    </location>
</feature>
<dbReference type="Proteomes" id="UP000256970">
    <property type="component" value="Unassembled WGS sequence"/>
</dbReference>
<dbReference type="EMBL" id="FNXT01000843">
    <property type="protein sequence ID" value="SZX68138.1"/>
    <property type="molecule type" value="Genomic_DNA"/>
</dbReference>
<sequence>MQVPLTSNTDHCADPSRPPSPTSVAVRAVADEMAAVQRKIEDVEGQIKQLSDEITGVRRVKGEGWHDELAFLQHEKQQLVEEKRQLRDEKGRLQEKELLLMKREE</sequence>
<keyword evidence="1" id="KW-0175">Coiled coil</keyword>
<evidence type="ECO:0000313" key="4">
    <source>
        <dbReference type="Proteomes" id="UP000256970"/>
    </source>
</evidence>
<name>A0A383VRJ6_TETOB</name>
<reference evidence="3 4" key="1">
    <citation type="submission" date="2016-10" db="EMBL/GenBank/DDBJ databases">
        <authorList>
            <person name="Cai Z."/>
        </authorList>
    </citation>
    <scope>NUCLEOTIDE SEQUENCE [LARGE SCALE GENOMIC DNA]</scope>
</reference>
<keyword evidence="4" id="KW-1185">Reference proteome</keyword>
<accession>A0A383VRJ6</accession>
<organism evidence="3 4">
    <name type="scientific">Tetradesmus obliquus</name>
    <name type="common">Green alga</name>
    <name type="synonym">Acutodesmus obliquus</name>
    <dbReference type="NCBI Taxonomy" id="3088"/>
    <lineage>
        <taxon>Eukaryota</taxon>
        <taxon>Viridiplantae</taxon>
        <taxon>Chlorophyta</taxon>
        <taxon>core chlorophytes</taxon>
        <taxon>Chlorophyceae</taxon>
        <taxon>CS clade</taxon>
        <taxon>Sphaeropleales</taxon>
        <taxon>Scenedesmaceae</taxon>
        <taxon>Tetradesmus</taxon>
    </lineage>
</organism>
<evidence type="ECO:0000256" key="1">
    <source>
        <dbReference type="SAM" id="Coils"/>
    </source>
</evidence>
<gene>
    <name evidence="3" type="ORF">BQ4739_LOCUS8515</name>
</gene>
<proteinExistence type="predicted"/>
<feature type="region of interest" description="Disordered" evidence="2">
    <location>
        <begin position="1"/>
        <end position="24"/>
    </location>
</feature>
<evidence type="ECO:0000256" key="2">
    <source>
        <dbReference type="SAM" id="MobiDB-lite"/>
    </source>
</evidence>
<protein>
    <submittedName>
        <fullName evidence="3">Uncharacterized protein</fullName>
    </submittedName>
</protein>
<dbReference type="AlphaFoldDB" id="A0A383VRJ6"/>
<evidence type="ECO:0000313" key="3">
    <source>
        <dbReference type="EMBL" id="SZX68138.1"/>
    </source>
</evidence>